<reference evidence="1" key="1">
    <citation type="submission" date="2020-03" db="EMBL/GenBank/DDBJ databases">
        <title>The deep terrestrial virosphere.</title>
        <authorList>
            <person name="Holmfeldt K."/>
            <person name="Nilsson E."/>
            <person name="Simone D."/>
            <person name="Lopez-Fernandez M."/>
            <person name="Wu X."/>
            <person name="de Brujin I."/>
            <person name="Lundin D."/>
            <person name="Andersson A."/>
            <person name="Bertilsson S."/>
            <person name="Dopson M."/>
        </authorList>
    </citation>
    <scope>NUCLEOTIDE SEQUENCE</scope>
    <source>
        <strain evidence="1">MM415B01995</strain>
    </source>
</reference>
<sequence length="71" mass="8512">MYPENVFMKLTFKYNNHLRDLARDKLESMLNAKLKKQEADEYIYDLGCKVVEARYKSKSNRVTVHFLKPIK</sequence>
<organism evidence="1">
    <name type="scientific">viral metagenome</name>
    <dbReference type="NCBI Taxonomy" id="1070528"/>
    <lineage>
        <taxon>unclassified sequences</taxon>
        <taxon>metagenomes</taxon>
        <taxon>organismal metagenomes</taxon>
    </lineage>
</organism>
<dbReference type="EMBL" id="MT141177">
    <property type="protein sequence ID" value="QJA55738.1"/>
    <property type="molecule type" value="Genomic_DNA"/>
</dbReference>
<proteinExistence type="predicted"/>
<gene>
    <name evidence="1" type="ORF">MM415B01995_0004</name>
</gene>
<dbReference type="AlphaFoldDB" id="A0A6M3IEW5"/>
<name>A0A6M3IEW5_9ZZZZ</name>
<protein>
    <submittedName>
        <fullName evidence="1">Uncharacterized protein</fullName>
    </submittedName>
</protein>
<evidence type="ECO:0000313" key="1">
    <source>
        <dbReference type="EMBL" id="QJA55738.1"/>
    </source>
</evidence>
<accession>A0A6M3IEW5</accession>